<evidence type="ECO:0000256" key="1">
    <source>
        <dbReference type="ARBA" id="ARBA00000085"/>
    </source>
</evidence>
<evidence type="ECO:0000313" key="14">
    <source>
        <dbReference type="EMBL" id="MBD3324644.1"/>
    </source>
</evidence>
<dbReference type="Pfam" id="PF02518">
    <property type="entry name" value="HATPase_c"/>
    <property type="match status" value="1"/>
</dbReference>
<dbReference type="EMBL" id="WJJP01000270">
    <property type="protein sequence ID" value="MBD3324644.1"/>
    <property type="molecule type" value="Genomic_DNA"/>
</dbReference>
<evidence type="ECO:0000256" key="6">
    <source>
        <dbReference type="ARBA" id="ARBA00022692"/>
    </source>
</evidence>
<evidence type="ECO:0000313" key="15">
    <source>
        <dbReference type="Proteomes" id="UP000649604"/>
    </source>
</evidence>
<evidence type="ECO:0000256" key="10">
    <source>
        <dbReference type="ARBA" id="ARBA00023136"/>
    </source>
</evidence>
<dbReference type="Pfam" id="PF00512">
    <property type="entry name" value="HisKA"/>
    <property type="match status" value="1"/>
</dbReference>
<keyword evidence="8 11" id="KW-1133">Transmembrane helix</keyword>
<dbReference type="InterPro" id="IPR005467">
    <property type="entry name" value="His_kinase_dom"/>
</dbReference>
<keyword evidence="4" id="KW-0597">Phosphoprotein</keyword>
<protein>
    <recommendedName>
        <fullName evidence="3">histidine kinase</fullName>
        <ecNumber evidence="3">2.7.13.3</ecNumber>
    </recommendedName>
</protein>
<evidence type="ECO:0000259" key="12">
    <source>
        <dbReference type="PROSITE" id="PS50109"/>
    </source>
</evidence>
<proteinExistence type="predicted"/>
<dbReference type="Gene3D" id="6.10.340.10">
    <property type="match status" value="1"/>
</dbReference>
<evidence type="ECO:0000256" key="5">
    <source>
        <dbReference type="ARBA" id="ARBA00022679"/>
    </source>
</evidence>
<dbReference type="PROSITE" id="PS50885">
    <property type="entry name" value="HAMP"/>
    <property type="match status" value="1"/>
</dbReference>
<dbReference type="CDD" id="cd06225">
    <property type="entry name" value="HAMP"/>
    <property type="match status" value="1"/>
</dbReference>
<evidence type="ECO:0000259" key="13">
    <source>
        <dbReference type="PROSITE" id="PS50885"/>
    </source>
</evidence>
<dbReference type="Proteomes" id="UP000649604">
    <property type="component" value="Unassembled WGS sequence"/>
</dbReference>
<dbReference type="CDD" id="cd00082">
    <property type="entry name" value="HisKA"/>
    <property type="match status" value="1"/>
</dbReference>
<dbReference type="SUPFAM" id="SSF55874">
    <property type="entry name" value="ATPase domain of HSP90 chaperone/DNA topoisomerase II/histidine kinase"/>
    <property type="match status" value="1"/>
</dbReference>
<dbReference type="GO" id="GO:0005886">
    <property type="term" value="C:plasma membrane"/>
    <property type="evidence" value="ECO:0007669"/>
    <property type="project" value="TreeGrafter"/>
</dbReference>
<dbReference type="PROSITE" id="PS50109">
    <property type="entry name" value="HIS_KIN"/>
    <property type="match status" value="1"/>
</dbReference>
<gene>
    <name evidence="14" type="ORF">GF339_08675</name>
</gene>
<dbReference type="GO" id="GO:0000155">
    <property type="term" value="F:phosphorelay sensor kinase activity"/>
    <property type="evidence" value="ECO:0007669"/>
    <property type="project" value="InterPro"/>
</dbReference>
<dbReference type="SMART" id="SM00388">
    <property type="entry name" value="HisKA"/>
    <property type="match status" value="1"/>
</dbReference>
<dbReference type="InterPro" id="IPR036097">
    <property type="entry name" value="HisK_dim/P_sf"/>
</dbReference>
<dbReference type="InterPro" id="IPR003661">
    <property type="entry name" value="HisK_dim/P_dom"/>
</dbReference>
<evidence type="ECO:0000256" key="7">
    <source>
        <dbReference type="ARBA" id="ARBA00022777"/>
    </source>
</evidence>
<dbReference type="Gene3D" id="1.10.287.130">
    <property type="match status" value="1"/>
</dbReference>
<keyword evidence="7" id="KW-0418">Kinase</keyword>
<dbReference type="EC" id="2.7.13.3" evidence="3"/>
<dbReference type="InterPro" id="IPR003660">
    <property type="entry name" value="HAMP_dom"/>
</dbReference>
<dbReference type="SMART" id="SM00304">
    <property type="entry name" value="HAMP"/>
    <property type="match status" value="1"/>
</dbReference>
<dbReference type="SUPFAM" id="SSF158472">
    <property type="entry name" value="HAMP domain-like"/>
    <property type="match status" value="1"/>
</dbReference>
<feature type="transmembrane region" description="Helical" evidence="11">
    <location>
        <begin position="12"/>
        <end position="34"/>
    </location>
</feature>
<dbReference type="InterPro" id="IPR036890">
    <property type="entry name" value="HATPase_C_sf"/>
</dbReference>
<evidence type="ECO:0000256" key="2">
    <source>
        <dbReference type="ARBA" id="ARBA00004370"/>
    </source>
</evidence>
<keyword evidence="10 11" id="KW-0472">Membrane</keyword>
<feature type="domain" description="Histidine kinase" evidence="12">
    <location>
        <begin position="274"/>
        <end position="489"/>
    </location>
</feature>
<evidence type="ECO:0000256" key="9">
    <source>
        <dbReference type="ARBA" id="ARBA00023012"/>
    </source>
</evidence>
<dbReference type="PANTHER" id="PTHR45436">
    <property type="entry name" value="SENSOR HISTIDINE KINASE YKOH"/>
    <property type="match status" value="1"/>
</dbReference>
<dbReference type="PANTHER" id="PTHR45436:SF5">
    <property type="entry name" value="SENSOR HISTIDINE KINASE TRCS"/>
    <property type="match status" value="1"/>
</dbReference>
<dbReference type="Gene3D" id="3.30.565.10">
    <property type="entry name" value="Histidine kinase-like ATPase, C-terminal domain"/>
    <property type="match status" value="1"/>
</dbReference>
<dbReference type="PRINTS" id="PR00344">
    <property type="entry name" value="BCTRLSENSOR"/>
</dbReference>
<keyword evidence="6 11" id="KW-0812">Transmembrane</keyword>
<evidence type="ECO:0000256" key="3">
    <source>
        <dbReference type="ARBA" id="ARBA00012438"/>
    </source>
</evidence>
<feature type="domain" description="HAMP" evidence="13">
    <location>
        <begin position="213"/>
        <end position="266"/>
    </location>
</feature>
<dbReference type="InterPro" id="IPR003594">
    <property type="entry name" value="HATPase_dom"/>
</dbReference>
<evidence type="ECO:0000256" key="8">
    <source>
        <dbReference type="ARBA" id="ARBA00022989"/>
    </source>
</evidence>
<dbReference type="InterPro" id="IPR050428">
    <property type="entry name" value="TCS_sensor_his_kinase"/>
</dbReference>
<accession>A0A9D5Q5B2</accession>
<dbReference type="Pfam" id="PF00672">
    <property type="entry name" value="HAMP"/>
    <property type="match status" value="1"/>
</dbReference>
<dbReference type="FunFam" id="3.30.565.10:FF:000006">
    <property type="entry name" value="Sensor histidine kinase WalK"/>
    <property type="match status" value="1"/>
</dbReference>
<feature type="transmembrane region" description="Helical" evidence="11">
    <location>
        <begin position="189"/>
        <end position="212"/>
    </location>
</feature>
<dbReference type="InterPro" id="IPR004358">
    <property type="entry name" value="Sig_transdc_His_kin-like_C"/>
</dbReference>
<evidence type="ECO:0000256" key="11">
    <source>
        <dbReference type="SAM" id="Phobius"/>
    </source>
</evidence>
<dbReference type="SMART" id="SM00387">
    <property type="entry name" value="HATPase_c"/>
    <property type="match status" value="1"/>
</dbReference>
<comment type="subcellular location">
    <subcellularLocation>
        <location evidence="2">Membrane</location>
    </subcellularLocation>
</comment>
<name>A0A9D5Q5B2_9BACT</name>
<comment type="caution">
    <text evidence="14">The sequence shown here is derived from an EMBL/GenBank/DDBJ whole genome shotgun (WGS) entry which is preliminary data.</text>
</comment>
<organism evidence="14 15">
    <name type="scientific">candidate division KSB3 bacterium</name>
    <dbReference type="NCBI Taxonomy" id="2044937"/>
    <lineage>
        <taxon>Bacteria</taxon>
        <taxon>candidate division KSB3</taxon>
    </lineage>
</organism>
<reference evidence="14" key="1">
    <citation type="submission" date="2019-11" db="EMBL/GenBank/DDBJ databases">
        <title>Microbial mats filling the niche in hypersaline microbial mats.</title>
        <authorList>
            <person name="Wong H.L."/>
            <person name="Macleod F.I."/>
            <person name="White R.A. III"/>
            <person name="Burns B.P."/>
        </authorList>
    </citation>
    <scope>NUCLEOTIDE SEQUENCE</scope>
    <source>
        <strain evidence="14">Rbin_158</strain>
    </source>
</reference>
<dbReference type="SUPFAM" id="SSF47384">
    <property type="entry name" value="Homodimeric domain of signal transducing histidine kinase"/>
    <property type="match status" value="1"/>
</dbReference>
<evidence type="ECO:0000256" key="4">
    <source>
        <dbReference type="ARBA" id="ARBA00022553"/>
    </source>
</evidence>
<keyword evidence="9" id="KW-0902">Two-component regulatory system</keyword>
<dbReference type="AlphaFoldDB" id="A0A9D5Q5B2"/>
<dbReference type="CDD" id="cd00075">
    <property type="entry name" value="HATPase"/>
    <property type="match status" value="1"/>
</dbReference>
<keyword evidence="5" id="KW-0808">Transferase</keyword>
<sequence length="489" mass="55194">MSMIKSIRLQLTLWYIASISLLVLLFGGIAFFSFKSILVHNLDQTLYNGGKILDASLAEYRLKHEHDPRSLYEPSAEGDEFFVDEIDEEIREIFFINTAYIQLLTLPHTFGSEPQLIVKSESLENRRLPLSHQAYQTIQDSPYATETLENFFAFPLRVLSLRVHDMEGRPYILQIGMSLQDIQGTLRNLLSIFAVLFPALLVILSVLGYVFMKRAFSPVKRMVDLTKRITAEDLSLRLEPLDSRDEIGELAATLNDMIARLERSFNQIKQFSGDVAHELRTPLTELKCNAEVALRHDRPPAEYREALQNVIADVEYLQHIIEDLLLLARIDTQRFSLSLTPVALNEVFFEVFEGLHPLAMQKQLALQFEEVDAVDIPAERGLLKEVVTNVMLNAIQYTPPGGAITFSLHQVNGQAVFTITDTGLGIPEEHLPYIFDRFYRVEQSRSHDTGGSGLGLAIVHKIVTVHHGTISVQSTEGQGTTFQVTLPCA</sequence>
<comment type="catalytic activity">
    <reaction evidence="1">
        <text>ATP + protein L-histidine = ADP + protein N-phospho-L-histidine.</text>
        <dbReference type="EC" id="2.7.13.3"/>
    </reaction>
</comment>